<feature type="transmembrane region" description="Helical" evidence="1">
    <location>
        <begin position="121"/>
        <end position="144"/>
    </location>
</feature>
<gene>
    <name evidence="4" type="ORF">C8D76_1039</name>
</gene>
<feature type="domain" description="Membrane iron-sulfur containing protein FtrD-like" evidence="3">
    <location>
        <begin position="304"/>
        <end position="407"/>
    </location>
</feature>
<keyword evidence="1" id="KW-0472">Membrane</keyword>
<organism evidence="4 5">
    <name type="scientific">Alitibacter langaaensis DSM 22999</name>
    <dbReference type="NCBI Taxonomy" id="1122935"/>
    <lineage>
        <taxon>Bacteria</taxon>
        <taxon>Pseudomonadati</taxon>
        <taxon>Pseudomonadota</taxon>
        <taxon>Gammaproteobacteria</taxon>
        <taxon>Pasteurellales</taxon>
        <taxon>Pasteurellaceae</taxon>
        <taxon>Alitibacter</taxon>
    </lineage>
</organism>
<feature type="transmembrane region" description="Helical" evidence="1">
    <location>
        <begin position="83"/>
        <end position="101"/>
    </location>
</feature>
<evidence type="ECO:0000313" key="5">
    <source>
        <dbReference type="Proteomes" id="UP000245909"/>
    </source>
</evidence>
<evidence type="ECO:0000259" key="3">
    <source>
        <dbReference type="Pfam" id="PF10080"/>
    </source>
</evidence>
<dbReference type="Proteomes" id="UP000245909">
    <property type="component" value="Unassembled WGS sequence"/>
</dbReference>
<evidence type="ECO:0000259" key="2">
    <source>
        <dbReference type="Pfam" id="PF04945"/>
    </source>
</evidence>
<comment type="caution">
    <text evidence="4">The sequence shown here is derived from an EMBL/GenBank/DDBJ whole genome shotgun (WGS) entry which is preliminary data.</text>
</comment>
<keyword evidence="1" id="KW-0812">Transmembrane</keyword>
<dbReference type="AlphaFoldDB" id="A0A2U0T9Z8"/>
<sequence>MTYFFISVLQTLLPTALLLGCIWSAFSQINFKKLIWLALLSIALGMGISAFLPNNQVANLSLNILVLAVVLFCYFSQFLRKEILNQLWHILLLIFATIFWLKDPNVTAITNTDVVNTDFILHLSAVIFGVIFCLFIAAWLYILLQQYKTASKSTALYWCLLTVFSLLIITPLIGQILLSLMKLQVLELTKNKLSFVAKSSNIITLFNYISAAILVLLCARFAAKVHLSRKAAMQAEQHPIEKRKKIALWQGSRRTLLWGAICILFIAGSQLYWDKVASRPPQLSEALPVKLDQNNQVRIPIEQVKDGQLHRFVWVADDGKAVRFFIINRSQTKVNLGVVFDACLLCGDQGYIMQDGQVTCIGCGVRMFIPSIGKAGGCNPVPIEDWKQDQNDVIIDRTSLEMGLNLFSTVLEIDVVDPVDGSKLKNTKTEFKYVLDNKTYFFASEKNLNLFRDHPENYIHMKGEE</sequence>
<proteinExistence type="predicted"/>
<feature type="transmembrane region" description="Helical" evidence="1">
    <location>
        <begin position="255"/>
        <end position="273"/>
    </location>
</feature>
<feature type="domain" description="YHS" evidence="2">
    <location>
        <begin position="415"/>
        <end position="460"/>
    </location>
</feature>
<evidence type="ECO:0000313" key="4">
    <source>
        <dbReference type="EMBL" id="PVX40443.1"/>
    </source>
</evidence>
<accession>A0A2U0T9Z8</accession>
<evidence type="ECO:0000256" key="1">
    <source>
        <dbReference type="SAM" id="Phobius"/>
    </source>
</evidence>
<dbReference type="Pfam" id="PF04945">
    <property type="entry name" value="YHS"/>
    <property type="match status" value="1"/>
</dbReference>
<feature type="transmembrane region" description="Helical" evidence="1">
    <location>
        <begin position="34"/>
        <end position="52"/>
    </location>
</feature>
<dbReference type="InterPro" id="IPR007029">
    <property type="entry name" value="YHS_dom"/>
</dbReference>
<keyword evidence="5" id="KW-1185">Reference proteome</keyword>
<feature type="transmembrane region" description="Helical" evidence="1">
    <location>
        <begin position="156"/>
        <end position="181"/>
    </location>
</feature>
<protein>
    <submittedName>
        <fullName evidence="4">Putative membrane protein</fullName>
    </submittedName>
</protein>
<feature type="transmembrane region" description="Helical" evidence="1">
    <location>
        <begin position="58"/>
        <end position="76"/>
    </location>
</feature>
<dbReference type="EMBL" id="QENU01000003">
    <property type="protein sequence ID" value="PVX40443.1"/>
    <property type="molecule type" value="Genomic_DNA"/>
</dbReference>
<name>A0A2U0T9Z8_9PAST</name>
<keyword evidence="1" id="KW-1133">Transmembrane helix</keyword>
<dbReference type="OrthoDB" id="9792533at2"/>
<feature type="transmembrane region" description="Helical" evidence="1">
    <location>
        <begin position="201"/>
        <end position="223"/>
    </location>
</feature>
<feature type="transmembrane region" description="Helical" evidence="1">
    <location>
        <begin position="6"/>
        <end position="27"/>
    </location>
</feature>
<dbReference type="RefSeq" id="WP_116631324.1">
    <property type="nucleotide sequence ID" value="NZ_QENU01000003.1"/>
</dbReference>
<reference evidence="4 5" key="1">
    <citation type="submission" date="2018-05" db="EMBL/GenBank/DDBJ databases">
        <title>Genomic Encyclopedia of Type Strains, Phase IV (KMG-IV): sequencing the most valuable type-strain genomes for metagenomic binning, comparative biology and taxonomic classification.</title>
        <authorList>
            <person name="Goeker M."/>
        </authorList>
    </citation>
    <scope>NUCLEOTIDE SEQUENCE [LARGE SCALE GENOMIC DNA]</scope>
    <source>
        <strain evidence="4 5">DSM 22999</strain>
    </source>
</reference>
<dbReference type="InterPro" id="IPR018758">
    <property type="entry name" value="FtrD-like"/>
</dbReference>
<dbReference type="Pfam" id="PF10080">
    <property type="entry name" value="FtrD-like"/>
    <property type="match status" value="1"/>
</dbReference>